<feature type="repeat" description="WD" evidence="3">
    <location>
        <begin position="386"/>
        <end position="427"/>
    </location>
</feature>
<protein>
    <submittedName>
        <fullName evidence="4">Uncharacterized protein</fullName>
    </submittedName>
</protein>
<evidence type="ECO:0000256" key="1">
    <source>
        <dbReference type="ARBA" id="ARBA00022574"/>
    </source>
</evidence>
<dbReference type="SMART" id="SM00320">
    <property type="entry name" value="WD40"/>
    <property type="match status" value="6"/>
</dbReference>
<name>A0AAN7QLG0_9MYRT</name>
<dbReference type="Proteomes" id="UP001345219">
    <property type="component" value="Chromosome 24"/>
</dbReference>
<comment type="caution">
    <text evidence="4">The sequence shown here is derived from an EMBL/GenBank/DDBJ whole genome shotgun (WGS) entry which is preliminary data.</text>
</comment>
<evidence type="ECO:0000313" key="5">
    <source>
        <dbReference type="Proteomes" id="UP001345219"/>
    </source>
</evidence>
<evidence type="ECO:0000256" key="2">
    <source>
        <dbReference type="ARBA" id="ARBA00022737"/>
    </source>
</evidence>
<organism evidence="4 5">
    <name type="scientific">Trapa incisa</name>
    <dbReference type="NCBI Taxonomy" id="236973"/>
    <lineage>
        <taxon>Eukaryota</taxon>
        <taxon>Viridiplantae</taxon>
        <taxon>Streptophyta</taxon>
        <taxon>Embryophyta</taxon>
        <taxon>Tracheophyta</taxon>
        <taxon>Spermatophyta</taxon>
        <taxon>Magnoliopsida</taxon>
        <taxon>eudicotyledons</taxon>
        <taxon>Gunneridae</taxon>
        <taxon>Pentapetalae</taxon>
        <taxon>rosids</taxon>
        <taxon>malvids</taxon>
        <taxon>Myrtales</taxon>
        <taxon>Lythraceae</taxon>
        <taxon>Trapa</taxon>
    </lineage>
</organism>
<dbReference type="InterPro" id="IPR020472">
    <property type="entry name" value="WD40_PAC1"/>
</dbReference>
<dbReference type="InterPro" id="IPR001680">
    <property type="entry name" value="WD40_rpt"/>
</dbReference>
<dbReference type="InterPro" id="IPR036322">
    <property type="entry name" value="WD40_repeat_dom_sf"/>
</dbReference>
<proteinExistence type="predicted"/>
<feature type="repeat" description="WD" evidence="3">
    <location>
        <begin position="531"/>
        <end position="573"/>
    </location>
</feature>
<dbReference type="EMBL" id="JAXIOK010000005">
    <property type="protein sequence ID" value="KAK4771452.1"/>
    <property type="molecule type" value="Genomic_DNA"/>
</dbReference>
<dbReference type="PRINTS" id="PR00320">
    <property type="entry name" value="GPROTEINBRPT"/>
</dbReference>
<dbReference type="AlphaFoldDB" id="A0AAN7QLG0"/>
<evidence type="ECO:0000313" key="4">
    <source>
        <dbReference type="EMBL" id="KAK4771452.1"/>
    </source>
</evidence>
<dbReference type="PROSITE" id="PS50294">
    <property type="entry name" value="WD_REPEATS_REGION"/>
    <property type="match status" value="3"/>
</dbReference>
<dbReference type="SUPFAM" id="SSF50978">
    <property type="entry name" value="WD40 repeat-like"/>
    <property type="match status" value="1"/>
</dbReference>
<dbReference type="InterPro" id="IPR015943">
    <property type="entry name" value="WD40/YVTN_repeat-like_dom_sf"/>
</dbReference>
<dbReference type="PANTHER" id="PTHR14221:SF5">
    <property type="entry name" value="TRANSDUCIN_WD40 REPEAT-LIKE SUPERFAMILY PROTEIN"/>
    <property type="match status" value="1"/>
</dbReference>
<dbReference type="Pfam" id="PF00400">
    <property type="entry name" value="WD40"/>
    <property type="match status" value="4"/>
</dbReference>
<sequence>MSHLLVMVPGLGPFPLVSLTKVNSRTEAIYRPFFGYRPHLLFRLFVSSLFFNLLKYSSVLSLKSHRESPGFFASREVSPVLESGNPHALVDSVAPRRILMMTQDLMCWDSLRKIGMEDYHVEDDDERFFDAREVASSLSDWSSDSFHSCSSSPRDTDDILTVLRDEFWTRCPGSTRERRNQFLKRTNLNFDWILIGQEDSLPSYHDEIEVDNGRIASHSGAVLRDFDYSFSRVKSSCTKQEVELTCDDSRCGSSGARSGEIDNQIDIENGERQCRRHSRVEETLLNHSRSIDELRRVVGSYSPMVRPSFNGKLGHSKELGNPKQKMKVGWLRKIGVGACINGGGHVAITKPGDLELVAGMKMRKVQAHSHNKKHRELSSLYAGQEFLAHGGSISTMKFSADGRFLASSGDDAVVRVWKVTEEERLESVIISDLDNSCLYFAINESSELASLNVDKEQHLGKMRKIGRQSAPRCVILPKKVFHILEKPVHEFFGHSGEVLDLSWSKKGYLLSSSTDKTVRLWQVGCDKCLRVFSHNNYVTSVNFNPVDESFFISGSIDGKVRIWEVLNGRVVDYINMREIVTAVTYQSDGKGAIVGTMSGNCCFYSIADSRLHFNNEICVQGGKKSMGKRITGFQFPPGDPSKVLVTSADSTVRILSGTNVTCKYKGHRSSGIHAMATFTSDGKHIVSANEDSGVCIWNYTDQKKTPSRAKSTSSCESFFSDGASIAIPWCAPLPSEQREDGHQTEADQASQTLDDYFDQKMPPFPSSPDCFTLGRGFLLELLPRASATWPEEKLSDSSLAMAYPTMCRSEYKFLKSALSDTPNMWGVVVVTAGWDGRIRTYHNYGLPVRS</sequence>
<feature type="repeat" description="WD" evidence="3">
    <location>
        <begin position="491"/>
        <end position="531"/>
    </location>
</feature>
<keyword evidence="2" id="KW-0677">Repeat</keyword>
<dbReference type="Gene3D" id="2.130.10.10">
    <property type="entry name" value="YVTN repeat-like/Quinoprotein amine dehydrogenase"/>
    <property type="match status" value="2"/>
</dbReference>
<keyword evidence="5" id="KW-1185">Reference proteome</keyword>
<gene>
    <name evidence="4" type="ORF">SAY87_031984</name>
</gene>
<keyword evidence="1 3" id="KW-0853">WD repeat</keyword>
<dbReference type="InterPro" id="IPR040324">
    <property type="entry name" value="WDR44/Dgr2"/>
</dbReference>
<accession>A0AAN7QLG0</accession>
<dbReference type="PROSITE" id="PS50082">
    <property type="entry name" value="WD_REPEATS_2"/>
    <property type="match status" value="3"/>
</dbReference>
<evidence type="ECO:0000256" key="3">
    <source>
        <dbReference type="PROSITE-ProRule" id="PRU00221"/>
    </source>
</evidence>
<reference evidence="4 5" key="1">
    <citation type="journal article" date="2023" name="Hortic Res">
        <title>Pangenome of water caltrop reveals structural variations and asymmetric subgenome divergence after allopolyploidization.</title>
        <authorList>
            <person name="Zhang X."/>
            <person name="Chen Y."/>
            <person name="Wang L."/>
            <person name="Yuan Y."/>
            <person name="Fang M."/>
            <person name="Shi L."/>
            <person name="Lu R."/>
            <person name="Comes H.P."/>
            <person name="Ma Y."/>
            <person name="Chen Y."/>
            <person name="Huang G."/>
            <person name="Zhou Y."/>
            <person name="Zheng Z."/>
            <person name="Qiu Y."/>
        </authorList>
    </citation>
    <scope>NUCLEOTIDE SEQUENCE [LARGE SCALE GENOMIC DNA]</scope>
    <source>
        <tissue evidence="4">Roots</tissue>
    </source>
</reference>
<dbReference type="PANTHER" id="PTHR14221">
    <property type="entry name" value="WD REPEAT DOMAIN 44"/>
    <property type="match status" value="1"/>
</dbReference>